<dbReference type="GO" id="GO:0006487">
    <property type="term" value="P:protein N-linked glycosylation"/>
    <property type="evidence" value="ECO:0007669"/>
    <property type="project" value="TreeGrafter"/>
</dbReference>
<feature type="transmembrane region" description="Helical" evidence="1">
    <location>
        <begin position="145"/>
        <end position="168"/>
    </location>
</feature>
<dbReference type="OrthoDB" id="2139606at2759"/>
<reference evidence="2" key="1">
    <citation type="journal article" date="2021" name="Nat. Commun.">
        <title>Genetic determinants of endophytism in the Arabidopsis root mycobiome.</title>
        <authorList>
            <person name="Mesny F."/>
            <person name="Miyauchi S."/>
            <person name="Thiergart T."/>
            <person name="Pickel B."/>
            <person name="Atanasova L."/>
            <person name="Karlsson M."/>
            <person name="Huettel B."/>
            <person name="Barry K.W."/>
            <person name="Haridas S."/>
            <person name="Chen C."/>
            <person name="Bauer D."/>
            <person name="Andreopoulos W."/>
            <person name="Pangilinan J."/>
            <person name="LaButti K."/>
            <person name="Riley R."/>
            <person name="Lipzen A."/>
            <person name="Clum A."/>
            <person name="Drula E."/>
            <person name="Henrissat B."/>
            <person name="Kohler A."/>
            <person name="Grigoriev I.V."/>
            <person name="Martin F.M."/>
            <person name="Hacquard S."/>
        </authorList>
    </citation>
    <scope>NUCLEOTIDE SEQUENCE</scope>
    <source>
        <strain evidence="2">MPI-SDFR-AT-0073</strain>
    </source>
</reference>
<dbReference type="GO" id="GO:0034599">
    <property type="term" value="P:cellular response to oxidative stress"/>
    <property type="evidence" value="ECO:0007669"/>
    <property type="project" value="InterPro"/>
</dbReference>
<protein>
    <submittedName>
        <fullName evidence="2">N-glycosylation protein-domain-containing protein</fullName>
    </submittedName>
</protein>
<dbReference type="Proteomes" id="UP000758603">
    <property type="component" value="Unassembled WGS sequence"/>
</dbReference>
<keyword evidence="1" id="KW-0472">Membrane</keyword>
<feature type="transmembrane region" description="Helical" evidence="1">
    <location>
        <begin position="42"/>
        <end position="64"/>
    </location>
</feature>
<dbReference type="EMBL" id="JAGPXC010000006">
    <property type="protein sequence ID" value="KAH6651771.1"/>
    <property type="molecule type" value="Genomic_DNA"/>
</dbReference>
<dbReference type="GeneID" id="70136548"/>
<evidence type="ECO:0000256" key="1">
    <source>
        <dbReference type="SAM" id="Phobius"/>
    </source>
</evidence>
<gene>
    <name evidence="2" type="ORF">BKA67DRAFT_660559</name>
</gene>
<comment type="caution">
    <text evidence="2">The sequence shown here is derived from an EMBL/GenBank/DDBJ whole genome shotgun (WGS) entry which is preliminary data.</text>
</comment>
<dbReference type="GO" id="GO:0005789">
    <property type="term" value="C:endoplasmic reticulum membrane"/>
    <property type="evidence" value="ECO:0007669"/>
    <property type="project" value="InterPro"/>
</dbReference>
<feature type="transmembrane region" description="Helical" evidence="1">
    <location>
        <begin position="175"/>
        <end position="195"/>
    </location>
</feature>
<accession>A0A9P8UGL9</accession>
<keyword evidence="1" id="KW-1133">Transmembrane helix</keyword>
<evidence type="ECO:0000313" key="3">
    <source>
        <dbReference type="Proteomes" id="UP000758603"/>
    </source>
</evidence>
<keyword evidence="1" id="KW-0812">Transmembrane</keyword>
<sequence>MAVPSTDDEAASEKQNDSPVVSMSSLRPRVAVVLGIPSVWHYPLFLCRLLSIAPAILWGLRFALRFLITDFLRSEFYRSQLEARGLDDVARIRIVEVAHTDWSETRLRLTETALSLIWCGSSAHLAFIFADCLMSRWLLNYTPQATIIRLLTLCTISGFIAQKVTYLLGADRSPLLLLPAWIGIATTLTVCYHVSQRRINIRKETKSSISIFGIASFISLVALLVNQHMGIPAKRDYPEIPLTAVLGRAAEIGGRVLVTLLGVNGERDGL</sequence>
<dbReference type="Pfam" id="PF12326">
    <property type="entry name" value="EOS1"/>
    <property type="match status" value="1"/>
</dbReference>
<proteinExistence type="predicted"/>
<keyword evidence="3" id="KW-1185">Reference proteome</keyword>
<dbReference type="InterPro" id="IPR021100">
    <property type="entry name" value="N-glycosylation_EOS1"/>
</dbReference>
<evidence type="ECO:0000313" key="2">
    <source>
        <dbReference type="EMBL" id="KAH6651771.1"/>
    </source>
</evidence>
<dbReference type="RefSeq" id="XP_045956049.1">
    <property type="nucleotide sequence ID" value="XM_046107657.1"/>
</dbReference>
<dbReference type="PANTHER" id="PTHR28147:SF1">
    <property type="entry name" value="N-GLYCOSYLATION PROTEIN EOS1"/>
    <property type="match status" value="1"/>
</dbReference>
<dbReference type="AlphaFoldDB" id="A0A9P8UGL9"/>
<name>A0A9P8UGL9_9PEZI</name>
<dbReference type="PANTHER" id="PTHR28147">
    <property type="entry name" value="N-GLYCOSYLATION PROTEIN EOS1"/>
    <property type="match status" value="1"/>
</dbReference>
<feature type="transmembrane region" description="Helical" evidence="1">
    <location>
        <begin position="207"/>
        <end position="225"/>
    </location>
</feature>
<organism evidence="2 3">
    <name type="scientific">Truncatella angustata</name>
    <dbReference type="NCBI Taxonomy" id="152316"/>
    <lineage>
        <taxon>Eukaryota</taxon>
        <taxon>Fungi</taxon>
        <taxon>Dikarya</taxon>
        <taxon>Ascomycota</taxon>
        <taxon>Pezizomycotina</taxon>
        <taxon>Sordariomycetes</taxon>
        <taxon>Xylariomycetidae</taxon>
        <taxon>Amphisphaeriales</taxon>
        <taxon>Sporocadaceae</taxon>
        <taxon>Truncatella</taxon>
    </lineage>
</organism>